<organism evidence="1 2">
    <name type="scientific">Cronobacter condimenti 1330</name>
    <dbReference type="NCBI Taxonomy" id="1073999"/>
    <lineage>
        <taxon>Bacteria</taxon>
        <taxon>Pseudomonadati</taxon>
        <taxon>Pseudomonadota</taxon>
        <taxon>Gammaproteobacteria</taxon>
        <taxon>Enterobacterales</taxon>
        <taxon>Enterobacteriaceae</taxon>
        <taxon>Cronobacter</taxon>
    </lineage>
</organism>
<dbReference type="EMBL" id="CAKW01000133">
    <property type="protein sequence ID" value="CCJ74443.1"/>
    <property type="molecule type" value="Genomic_DNA"/>
</dbReference>
<name>K8A3C1_9ENTR</name>
<evidence type="ECO:0000313" key="2">
    <source>
        <dbReference type="Proteomes" id="UP000009340"/>
    </source>
</evidence>
<dbReference type="Proteomes" id="UP000009340">
    <property type="component" value="Unassembled WGS sequence"/>
</dbReference>
<reference evidence="1" key="1">
    <citation type="submission" date="2012-07" db="EMBL/GenBank/DDBJ databases">
        <authorList>
            <person name="Cummings C."/>
        </authorList>
    </citation>
    <scope>NUCLEOTIDE SEQUENCE</scope>
    <source>
        <strain evidence="1">1330</strain>
    </source>
</reference>
<accession>K8A3C1</accession>
<dbReference type="AlphaFoldDB" id="K8A3C1"/>
<comment type="caution">
    <text evidence="1">The sequence shown here is derived from an EMBL/GenBank/DDBJ whole genome shotgun (WGS) entry which is preliminary data.</text>
</comment>
<protein>
    <submittedName>
        <fullName evidence="1">Uncharacterized protein</fullName>
    </submittedName>
</protein>
<gene>
    <name evidence="1" type="ORF">BN137_3841</name>
</gene>
<dbReference type="eggNOG" id="COG1025">
    <property type="taxonomic scope" value="Bacteria"/>
</dbReference>
<proteinExistence type="predicted"/>
<sequence>MRWVPAHGGRLNASTRLCQTAFFFEAPAQRLAGFRVSPICWSPRACRPGR</sequence>
<evidence type="ECO:0000313" key="1">
    <source>
        <dbReference type="EMBL" id="CCJ74443.1"/>
    </source>
</evidence>
<dbReference type="OrthoDB" id="9811314at2"/>